<dbReference type="AlphaFoldDB" id="A0A2U8FXD5"/>
<name>A0A2U8FXD5_9BURK</name>
<dbReference type="Proteomes" id="UP000244892">
    <property type="component" value="Plasmid pTB101"/>
</dbReference>
<dbReference type="KEGG" id="aon:DEH84_17870"/>
<organism evidence="1 2">
    <name type="scientific">Aquabacterium olei</name>
    <dbReference type="NCBI Taxonomy" id="1296669"/>
    <lineage>
        <taxon>Bacteria</taxon>
        <taxon>Pseudomonadati</taxon>
        <taxon>Pseudomonadota</taxon>
        <taxon>Betaproteobacteria</taxon>
        <taxon>Burkholderiales</taxon>
        <taxon>Aquabacterium</taxon>
    </lineage>
</organism>
<sequence length="268" mass="28803">MSSSFSQEVGQAGWVAQWVSQAWRRARGQARTVWRAEAVWLGPGARALRRPAETAGTGDGAMAMPDLTDMLSAWHDWCAAHPGARCELALSGHCFLTLVGPDAGREAQDRIDAACDAWAQATGMSPVQLVDELVWRALPGDGPSLVCGLPRRVLDELLDIASRHGVRIERLVPWWVPPAQSWSDTVIAASGGAVTWVASEPGLRTVWQWQAGTDTTPPAWSVWSERQDVCADGLGHEPGIDLLQRMGVDADTCLISGRLPPFAAGDAP</sequence>
<evidence type="ECO:0000313" key="1">
    <source>
        <dbReference type="EMBL" id="AWI55458.1"/>
    </source>
</evidence>
<dbReference type="OrthoDB" id="8879939at2"/>
<gene>
    <name evidence="1" type="ORF">DEH84_17870</name>
</gene>
<evidence type="ECO:0000313" key="2">
    <source>
        <dbReference type="Proteomes" id="UP000244892"/>
    </source>
</evidence>
<reference evidence="1 2" key="1">
    <citation type="submission" date="2018-05" db="EMBL/GenBank/DDBJ databases">
        <title>complete genome sequence of Aquabacterium olei NBRC 110486.</title>
        <authorList>
            <person name="Tang B."/>
            <person name="Chang J."/>
            <person name="Zhang L."/>
            <person name="Yang H."/>
        </authorList>
    </citation>
    <scope>NUCLEOTIDE SEQUENCE [LARGE SCALE GENOMIC DNA]</scope>
    <source>
        <strain evidence="1 2">NBRC 110486</strain>
        <plasmid evidence="2">Plasmid ptb101</plasmid>
    </source>
</reference>
<protein>
    <submittedName>
        <fullName evidence="1">Uncharacterized protein</fullName>
    </submittedName>
</protein>
<proteinExistence type="predicted"/>
<dbReference type="RefSeq" id="WP_109038569.1">
    <property type="nucleotide sequence ID" value="NZ_CP029211.1"/>
</dbReference>
<keyword evidence="1" id="KW-0614">Plasmid</keyword>
<dbReference type="EMBL" id="CP029211">
    <property type="protein sequence ID" value="AWI55458.1"/>
    <property type="molecule type" value="Genomic_DNA"/>
</dbReference>
<geneLocation type="plasmid" evidence="2">
    <name>ptb101</name>
</geneLocation>
<keyword evidence="2" id="KW-1185">Reference proteome</keyword>
<accession>A0A2U8FXD5</accession>